<reference evidence="3 4" key="1">
    <citation type="submission" date="2017-08" db="EMBL/GenBank/DDBJ databases">
        <title>Infants hospitalized years apart are colonized by the same room-sourced microbial strains.</title>
        <authorList>
            <person name="Brooks B."/>
            <person name="Olm M.R."/>
            <person name="Firek B.A."/>
            <person name="Baker R."/>
            <person name="Thomas B.C."/>
            <person name="Morowitz M.J."/>
            <person name="Banfield J.F."/>
        </authorList>
    </citation>
    <scope>NUCLEOTIDE SEQUENCE [LARGE SCALE GENOMIC DNA]</scope>
    <source>
        <strain evidence="3">S2_005_001_R1_22</strain>
    </source>
</reference>
<sequence>MTVRSFANKLLVAVALVPLAGCIRFGAEPPPSLLTIAPQAQPQPGAAQNSAAARSIVVQVPVVPQAIAGTRVPVQATDTSIAYVKDAQWAEPPARLFARLLADTLTARANMVVLSPVQSFDDPSANLAGELRSFGLDAGQRQAVVIYDAALTPVGRSNVEKRRFEARVPVTAIDAPNAGVALSQAANQVALQVSDWVGAQR</sequence>
<evidence type="ECO:0000256" key="1">
    <source>
        <dbReference type="SAM" id="SignalP"/>
    </source>
</evidence>
<dbReference type="Proteomes" id="UP000249229">
    <property type="component" value="Unassembled WGS sequence"/>
</dbReference>
<dbReference type="Pfam" id="PF03886">
    <property type="entry name" value="ABC_trans_aux"/>
    <property type="match status" value="1"/>
</dbReference>
<dbReference type="SUPFAM" id="SSF159594">
    <property type="entry name" value="XCC0632-like"/>
    <property type="match status" value="1"/>
</dbReference>
<feature type="domain" description="ABC-type transport auxiliary lipoprotein component" evidence="2">
    <location>
        <begin position="41"/>
        <end position="193"/>
    </location>
</feature>
<dbReference type="Gene3D" id="3.40.50.10610">
    <property type="entry name" value="ABC-type transport auxiliary lipoprotein component"/>
    <property type="match status" value="1"/>
</dbReference>
<organism evidence="3 4">
    <name type="scientific">Sphingomonas taxi</name>
    <dbReference type="NCBI Taxonomy" id="1549858"/>
    <lineage>
        <taxon>Bacteria</taxon>
        <taxon>Pseudomonadati</taxon>
        <taxon>Pseudomonadota</taxon>
        <taxon>Alphaproteobacteria</taxon>
        <taxon>Sphingomonadales</taxon>
        <taxon>Sphingomonadaceae</taxon>
        <taxon>Sphingomonas</taxon>
    </lineage>
</organism>
<evidence type="ECO:0000313" key="3">
    <source>
        <dbReference type="EMBL" id="PZQ61603.1"/>
    </source>
</evidence>
<dbReference type="EMBL" id="QFQI01000002">
    <property type="protein sequence ID" value="PZQ61603.1"/>
    <property type="molecule type" value="Genomic_DNA"/>
</dbReference>
<protein>
    <submittedName>
        <fullName evidence="3">ABC transporter</fullName>
    </submittedName>
</protein>
<dbReference type="AlphaFoldDB" id="A0A2W5R2R2"/>
<keyword evidence="1" id="KW-0732">Signal</keyword>
<evidence type="ECO:0000313" key="4">
    <source>
        <dbReference type="Proteomes" id="UP000249229"/>
    </source>
</evidence>
<evidence type="ECO:0000259" key="2">
    <source>
        <dbReference type="Pfam" id="PF03886"/>
    </source>
</evidence>
<name>A0A2W5R2R2_9SPHN</name>
<feature type="chain" id="PRO_5015980823" evidence="1">
    <location>
        <begin position="27"/>
        <end position="201"/>
    </location>
</feature>
<feature type="signal peptide" evidence="1">
    <location>
        <begin position="1"/>
        <end position="26"/>
    </location>
</feature>
<gene>
    <name evidence="3" type="ORF">DI544_02840</name>
</gene>
<accession>A0A2W5R2R2</accession>
<proteinExistence type="predicted"/>
<comment type="caution">
    <text evidence="3">The sequence shown here is derived from an EMBL/GenBank/DDBJ whole genome shotgun (WGS) entry which is preliminary data.</text>
</comment>
<dbReference type="InterPro" id="IPR005586">
    <property type="entry name" value="ABC_trans_aux"/>
</dbReference>